<dbReference type="HOGENOM" id="CLU_948740_0_0_6"/>
<dbReference type="STRING" id="994484.PSEBR_m1187"/>
<dbReference type="KEGG" id="pba:PSEBR_m1187"/>
<proteinExistence type="predicted"/>
<evidence type="ECO:0008006" key="3">
    <source>
        <dbReference type="Google" id="ProtNLM"/>
    </source>
</evidence>
<dbReference type="Proteomes" id="UP000006692">
    <property type="component" value="Chromosome"/>
</dbReference>
<reference key="2">
    <citation type="submission" date="2011-03" db="EMBL/GenBank/DDBJ databases">
        <title>Complete Genome Sequence of a beneficial plant roots-associated bacterium Pseudomonas brassicacearum.</title>
        <authorList>
            <person name="Ortet P."/>
            <person name="Barakat M."/>
            <person name="Lalaouna D."/>
            <person name="Fochesato S."/>
            <person name="Barbe V."/>
            <person name="Santaella C."/>
            <person name="Heulin T."/>
            <person name="Achouak W."/>
        </authorList>
    </citation>
    <scope>NUCLEOTIDE SEQUENCE</scope>
    <source>
        <strain>NFM421</strain>
    </source>
</reference>
<reference evidence="1 2" key="1">
    <citation type="journal article" date="2011" name="J. Bacteriol.">
        <title>Complete genome sequence of a beneficial plant root-associated bacterium, Pseudomonas brassicacearum.</title>
        <authorList>
            <person name="Ortet P."/>
            <person name="Barakat M."/>
            <person name="Lalaouna D."/>
            <person name="Fochesato S."/>
            <person name="Barbe V."/>
            <person name="Vacherie B."/>
            <person name="Santaella C."/>
            <person name="Heulin T."/>
            <person name="Achouak W."/>
        </authorList>
    </citation>
    <scope>NUCLEOTIDE SEQUENCE [LARGE SCALE GENOMIC DNA]</scope>
    <source>
        <strain evidence="1 2">NFM421</strain>
    </source>
</reference>
<gene>
    <name evidence="1" type="ORF">PSEBR_m1187</name>
</gene>
<name>F2KJD6_PSEBN</name>
<accession>F2KJD6</accession>
<dbReference type="AlphaFoldDB" id="F2KJD6"/>
<sequence length="289" mass="31953">MGRKTIPSSVMLALRSEVGFGCPVKDCGNPYLEYHHFDPPVSVRAHNEPQGMIALCAQHHKKADGGAYTNEQLHALKKDRAHAESVKGSLDWLRHELIAVVGGNYYHETPRIIVIDGVEVVSLKRDEEGYLRLSVNMLSLVAEERISIDRNSWGGVGAPTDLRCPPQGKELEVKYKNGDYLYLRFFEIESADEAVKKYHNDGFLDDGINYPVTIVEVNLKVGGTNIDFSPDGSEFGGYSVSGGFSSHCGGGVYIEGTGLGWKQNPDEAPNSTSLQKNNRVIKVDFRKNR</sequence>
<dbReference type="EMBL" id="CP002585">
    <property type="protein sequence ID" value="AEA70162.1"/>
    <property type="molecule type" value="Genomic_DNA"/>
</dbReference>
<protein>
    <recommendedName>
        <fullName evidence="3">HNH endonuclease</fullName>
    </recommendedName>
</protein>
<evidence type="ECO:0000313" key="2">
    <source>
        <dbReference type="Proteomes" id="UP000006692"/>
    </source>
</evidence>
<evidence type="ECO:0000313" key="1">
    <source>
        <dbReference type="EMBL" id="AEA70162.1"/>
    </source>
</evidence>
<organism evidence="1 2">
    <name type="scientific">Pseudomonas brassicacearum (strain NFM421)</name>
    <dbReference type="NCBI Taxonomy" id="994484"/>
    <lineage>
        <taxon>Bacteria</taxon>
        <taxon>Pseudomonadati</taxon>
        <taxon>Pseudomonadota</taxon>
        <taxon>Gammaproteobacteria</taxon>
        <taxon>Pseudomonadales</taxon>
        <taxon>Pseudomonadaceae</taxon>
        <taxon>Pseudomonas</taxon>
    </lineage>
</organism>
<dbReference type="RefSeq" id="WP_013693836.1">
    <property type="nucleotide sequence ID" value="NC_015379.1"/>
</dbReference>